<dbReference type="AlphaFoldDB" id="A0A2N0VL49"/>
<organism evidence="2 3">
    <name type="scientific">Rhodohalobacter barkolensis</name>
    <dbReference type="NCBI Taxonomy" id="2053187"/>
    <lineage>
        <taxon>Bacteria</taxon>
        <taxon>Pseudomonadati</taxon>
        <taxon>Balneolota</taxon>
        <taxon>Balneolia</taxon>
        <taxon>Balneolales</taxon>
        <taxon>Balneolaceae</taxon>
        <taxon>Rhodohalobacter</taxon>
    </lineage>
</organism>
<evidence type="ECO:0000256" key="1">
    <source>
        <dbReference type="SAM" id="MobiDB-lite"/>
    </source>
</evidence>
<comment type="caution">
    <text evidence="2">The sequence shown here is derived from an EMBL/GenBank/DDBJ whole genome shotgun (WGS) entry which is preliminary data.</text>
</comment>
<sequence>MTEISKVAVLGYTMFTDGEKAAQFCTCMGCSHSTESEKESCMVDMGSDNSHEEESEPMHCNMTQSANGSSVCGCDNSPSGEKQILFNTLDKTALLAGFQYTSREFKQSIEHLNREEHPVSVQRDIFHPPRA</sequence>
<name>A0A2N0VL49_9BACT</name>
<evidence type="ECO:0000313" key="3">
    <source>
        <dbReference type="Proteomes" id="UP000233398"/>
    </source>
</evidence>
<accession>A0A2N0VL49</accession>
<evidence type="ECO:0000313" key="2">
    <source>
        <dbReference type="EMBL" id="PKD44879.1"/>
    </source>
</evidence>
<reference evidence="2 3" key="1">
    <citation type="submission" date="2017-11" db="EMBL/GenBank/DDBJ databases">
        <title>Rhodohalobacter 15182 sp. nov., isolated from a salt lake.</title>
        <authorList>
            <person name="Han S."/>
        </authorList>
    </citation>
    <scope>NUCLEOTIDE SEQUENCE [LARGE SCALE GENOMIC DNA]</scope>
    <source>
        <strain evidence="2 3">15182</strain>
    </source>
</reference>
<proteinExistence type="predicted"/>
<keyword evidence="3" id="KW-1185">Reference proteome</keyword>
<dbReference type="Proteomes" id="UP000233398">
    <property type="component" value="Unassembled WGS sequence"/>
</dbReference>
<dbReference type="EMBL" id="PISP01000001">
    <property type="protein sequence ID" value="PKD44879.1"/>
    <property type="molecule type" value="Genomic_DNA"/>
</dbReference>
<feature type="region of interest" description="Disordered" evidence="1">
    <location>
        <begin position="42"/>
        <end position="62"/>
    </location>
</feature>
<protein>
    <submittedName>
        <fullName evidence="2">Uncharacterized protein</fullName>
    </submittedName>
</protein>
<gene>
    <name evidence="2" type="ORF">CWD77_05310</name>
</gene>